<dbReference type="AlphaFoldDB" id="A0A127K9R2"/>
<dbReference type="STRING" id="1134435.AC731_017765"/>
<dbReference type="InterPro" id="IPR000014">
    <property type="entry name" value="PAS"/>
</dbReference>
<feature type="domain" description="PAS" evidence="1">
    <location>
        <begin position="26"/>
        <end position="61"/>
    </location>
</feature>
<dbReference type="InterPro" id="IPR035965">
    <property type="entry name" value="PAS-like_dom_sf"/>
</dbReference>
<dbReference type="CDD" id="cd00130">
    <property type="entry name" value="PAS"/>
    <property type="match status" value="1"/>
</dbReference>
<dbReference type="PROSITE" id="PS50112">
    <property type="entry name" value="PAS"/>
    <property type="match status" value="1"/>
</dbReference>
<evidence type="ECO:0000259" key="1">
    <source>
        <dbReference type="PROSITE" id="PS50112"/>
    </source>
</evidence>
<gene>
    <name evidence="2" type="ORF">AC731_017765</name>
</gene>
<dbReference type="Pfam" id="PF08447">
    <property type="entry name" value="PAS_3"/>
    <property type="match status" value="1"/>
</dbReference>
<dbReference type="Gene3D" id="3.30.450.20">
    <property type="entry name" value="PAS domain"/>
    <property type="match status" value="1"/>
</dbReference>
<dbReference type="KEGG" id="thu:AC731_017765"/>
<keyword evidence="2" id="KW-0675">Receptor</keyword>
<reference evidence="3" key="1">
    <citation type="submission" date="2016-03" db="EMBL/GenBank/DDBJ databases">
        <authorList>
            <person name="Ma C."/>
            <person name="Zhou S."/>
            <person name="Yang G."/>
        </authorList>
    </citation>
    <scope>NUCLEOTIDE SEQUENCE [LARGE SCALE GENOMIC DNA]</scope>
    <source>
        <strain evidence="3">SgZ-1</strain>
    </source>
</reference>
<protein>
    <submittedName>
        <fullName evidence="2">Aerotaxis receptor Aer</fullName>
    </submittedName>
</protein>
<dbReference type="RefSeq" id="WP_048708175.1">
    <property type="nucleotide sequence ID" value="NZ_CP014646.1"/>
</dbReference>
<keyword evidence="3" id="KW-1185">Reference proteome</keyword>
<dbReference type="EMBL" id="CP014646">
    <property type="protein sequence ID" value="AMO38631.1"/>
    <property type="molecule type" value="Genomic_DNA"/>
</dbReference>
<dbReference type="SUPFAM" id="SSF55785">
    <property type="entry name" value="PYP-like sensor domain (PAS domain)"/>
    <property type="match status" value="1"/>
</dbReference>
<sequence>MKNRAITPTRNERIMREDDFIVSKTDLKGRITYGNEIFIEFSGYTEHELLGSQHNIIRHPDMPRAAFKLAWDTIQAGHGFFAYVKNMSKDGGFYWVFTHITPDFGPRGEIVGYYSVRRCPRRDALAKIEPVYRQMLDAERAAGTRDAIGAGTKVLTDLLQQSRMSYEQLVFAL</sequence>
<dbReference type="Proteomes" id="UP000036902">
    <property type="component" value="Chromosome"/>
</dbReference>
<dbReference type="NCBIfam" id="TIGR00229">
    <property type="entry name" value="sensory_box"/>
    <property type="match status" value="1"/>
</dbReference>
<dbReference type="InterPro" id="IPR013655">
    <property type="entry name" value="PAS_fold_3"/>
</dbReference>
<organism evidence="2 3">
    <name type="scientific">Thauera humireducens</name>
    <dbReference type="NCBI Taxonomy" id="1134435"/>
    <lineage>
        <taxon>Bacteria</taxon>
        <taxon>Pseudomonadati</taxon>
        <taxon>Pseudomonadota</taxon>
        <taxon>Betaproteobacteria</taxon>
        <taxon>Rhodocyclales</taxon>
        <taxon>Zoogloeaceae</taxon>
        <taxon>Thauera</taxon>
    </lineage>
</organism>
<accession>A0A127K9R2</accession>
<evidence type="ECO:0000313" key="3">
    <source>
        <dbReference type="Proteomes" id="UP000036902"/>
    </source>
</evidence>
<evidence type="ECO:0000313" key="2">
    <source>
        <dbReference type="EMBL" id="AMO38631.1"/>
    </source>
</evidence>
<name>A0A127K9R2_9RHOO</name>
<proteinExistence type="predicted"/>